<feature type="domain" description="Aspartyl/asparaginy/proline hydroxylase" evidence="2">
    <location>
        <begin position="157"/>
        <end position="328"/>
    </location>
</feature>
<evidence type="ECO:0000313" key="3">
    <source>
        <dbReference type="EMBL" id="CAG9278479.1"/>
    </source>
</evidence>
<gene>
    <name evidence="3" type="ORF">PTTT1_LOCUS7055</name>
</gene>
<dbReference type="SUPFAM" id="SSF48452">
    <property type="entry name" value="TPR-like"/>
    <property type="match status" value="1"/>
</dbReference>
<dbReference type="Pfam" id="PF05118">
    <property type="entry name" value="Asp_Arg_Hydrox"/>
    <property type="match status" value="1"/>
</dbReference>
<dbReference type="InterPro" id="IPR039038">
    <property type="entry name" value="ASPH"/>
</dbReference>
<evidence type="ECO:0000256" key="1">
    <source>
        <dbReference type="ARBA" id="ARBA00007730"/>
    </source>
</evidence>
<protein>
    <recommendedName>
        <fullName evidence="2">Aspartyl/asparaginy/proline hydroxylase domain-containing protein</fullName>
    </recommendedName>
</protein>
<sequence length="404" mass="46165">MSTETQFLDKWWQGIGLWYNAQAYEKAMTCWEDASRENVCDDKISNLLVFLAGCYLDARNFVKARECCLRALENRWDRPTAFLATGEYIASYEEDDTEHEPWKEALRIVKKAIKKGSNMWVNPYQRPGFLYRPIAPKQKHIYEEVEQPSWCRSLETNSNQILNDFKDLYKHGKSLAECPTHWPAVGSGSHRDGAGQHDGSVLVGDWREIVLFGSGGQPHLAPFTTRLLQQYAPDAIDLANAGGGEIIFSVLGPKARIQPHCAGHNLRLTAHLGLVIPSRNDRCQIRIADDWRDWEEGKVLVFDDSFEHEVRNDSNQIRAVLLLRFWHPSLLTSERHSALESVMKAKQEDGLRRCCPPLPVPNCWVEDRGMERTNCEKCTRTGHQSIRIQKPSEFLCVCGLSINQ</sequence>
<dbReference type="InterPro" id="IPR027443">
    <property type="entry name" value="IPNS-like_sf"/>
</dbReference>
<reference evidence="3" key="1">
    <citation type="submission" date="2022-02" db="EMBL/GenBank/DDBJ databases">
        <authorList>
            <person name="Giguere J D."/>
        </authorList>
    </citation>
    <scope>NUCLEOTIDE SEQUENCE</scope>
    <source>
        <strain evidence="3">CCAP 1055/1</strain>
    </source>
</reference>
<dbReference type="AlphaFoldDB" id="A0A8J9SWQ8"/>
<name>A0A8J9SWQ8_PHATR</name>
<dbReference type="PANTHER" id="PTHR12366">
    <property type="entry name" value="ASPARTYL/ASPARAGINYL BETA-HYDROXYLASE"/>
    <property type="match status" value="1"/>
</dbReference>
<dbReference type="Gene3D" id="2.60.120.330">
    <property type="entry name" value="B-lactam Antibiotic, Isopenicillin N Synthase, Chain"/>
    <property type="match status" value="1"/>
</dbReference>
<dbReference type="InterPro" id="IPR007803">
    <property type="entry name" value="Asp/Arg/Pro-Hydrxlase"/>
</dbReference>
<organism evidence="3">
    <name type="scientific">Phaeodactylum tricornutum</name>
    <name type="common">Diatom</name>
    <dbReference type="NCBI Taxonomy" id="2850"/>
    <lineage>
        <taxon>Eukaryota</taxon>
        <taxon>Sar</taxon>
        <taxon>Stramenopiles</taxon>
        <taxon>Ochrophyta</taxon>
        <taxon>Bacillariophyta</taxon>
        <taxon>Bacillariophyceae</taxon>
        <taxon>Bacillariophycidae</taxon>
        <taxon>Naviculales</taxon>
        <taxon>Phaeodactylaceae</taxon>
        <taxon>Phaeodactylum</taxon>
    </lineage>
</organism>
<dbReference type="SUPFAM" id="SSF51197">
    <property type="entry name" value="Clavaminate synthase-like"/>
    <property type="match status" value="1"/>
</dbReference>
<dbReference type="EMBL" id="OU594951">
    <property type="protein sequence ID" value="CAG9278479.1"/>
    <property type="molecule type" value="Genomic_DNA"/>
</dbReference>
<dbReference type="InterPro" id="IPR011990">
    <property type="entry name" value="TPR-like_helical_dom_sf"/>
</dbReference>
<accession>A0A8J9SWQ8</accession>
<proteinExistence type="inferred from homology"/>
<dbReference type="PANTHER" id="PTHR12366:SF29">
    <property type="entry name" value="ASPARTYL BETA-HYDROXYLASE, ISOFORM L"/>
    <property type="match status" value="1"/>
</dbReference>
<comment type="similarity">
    <text evidence="1">Belongs to the aspartyl/asparaginyl beta-hydroxylase family.</text>
</comment>
<dbReference type="GO" id="GO:0005783">
    <property type="term" value="C:endoplasmic reticulum"/>
    <property type="evidence" value="ECO:0007669"/>
    <property type="project" value="TreeGrafter"/>
</dbReference>
<dbReference type="Proteomes" id="UP000836788">
    <property type="component" value="Chromosome 10"/>
</dbReference>
<dbReference type="GO" id="GO:0062101">
    <property type="term" value="F:peptidyl-aspartic acid 3-dioxygenase activity"/>
    <property type="evidence" value="ECO:0007669"/>
    <property type="project" value="InterPro"/>
</dbReference>
<evidence type="ECO:0000259" key="2">
    <source>
        <dbReference type="Pfam" id="PF05118"/>
    </source>
</evidence>
<dbReference type="Gene3D" id="1.25.40.10">
    <property type="entry name" value="Tetratricopeptide repeat domain"/>
    <property type="match status" value="1"/>
</dbReference>